<dbReference type="Proteomes" id="UP000249402">
    <property type="component" value="Unassembled WGS sequence"/>
</dbReference>
<feature type="chain" id="PRO_5017312123" description="Antigenic cell wall galactomanno protein" evidence="1">
    <location>
        <begin position="23"/>
        <end position="222"/>
    </location>
</feature>
<evidence type="ECO:0000313" key="3">
    <source>
        <dbReference type="Proteomes" id="UP000249402"/>
    </source>
</evidence>
<evidence type="ECO:0000256" key="1">
    <source>
        <dbReference type="SAM" id="SignalP"/>
    </source>
</evidence>
<accession>A0A395GWG3</accession>
<sequence length="222" mass="24383">MRFSLMILTVLPTLLISPPTFALPNPPTPNQLLPRTTDTITVITSLVGVGLKGINLDKAVRSFTPDGVNEIRARSLDLEHSLDQAQSTAKSVEKLDALSSNIIAGICTPLKPLFSDLLKAISDKVHPLPPRWIASGGDSIDAVQRSEFFAAKYGDDMLKTLISLRIRSRALALTVKFITMELDGAYILFLEDLVDKQYELVIEEYKKNKGDDGDDDKEGESV</sequence>
<evidence type="ECO:0008006" key="4">
    <source>
        <dbReference type="Google" id="ProtNLM"/>
    </source>
</evidence>
<dbReference type="GeneID" id="37226387"/>
<dbReference type="AlphaFoldDB" id="A0A395GWG3"/>
<organism evidence="2 3">
    <name type="scientific">Aspergillus ibericus CBS 121593</name>
    <dbReference type="NCBI Taxonomy" id="1448316"/>
    <lineage>
        <taxon>Eukaryota</taxon>
        <taxon>Fungi</taxon>
        <taxon>Dikarya</taxon>
        <taxon>Ascomycota</taxon>
        <taxon>Pezizomycotina</taxon>
        <taxon>Eurotiomycetes</taxon>
        <taxon>Eurotiomycetidae</taxon>
        <taxon>Eurotiales</taxon>
        <taxon>Aspergillaceae</taxon>
        <taxon>Aspergillus</taxon>
        <taxon>Aspergillus subgen. Circumdati</taxon>
    </lineage>
</organism>
<dbReference type="OrthoDB" id="4505377at2759"/>
<protein>
    <recommendedName>
        <fullName evidence="4">Antigenic cell wall galactomanno protein</fullName>
    </recommendedName>
</protein>
<feature type="signal peptide" evidence="1">
    <location>
        <begin position="1"/>
        <end position="22"/>
    </location>
</feature>
<keyword evidence="3" id="KW-1185">Reference proteome</keyword>
<evidence type="ECO:0000313" key="2">
    <source>
        <dbReference type="EMBL" id="RAK99920.1"/>
    </source>
</evidence>
<keyword evidence="1" id="KW-0732">Signal</keyword>
<proteinExistence type="predicted"/>
<gene>
    <name evidence="2" type="ORF">BO80DRAFT_445936</name>
</gene>
<dbReference type="RefSeq" id="XP_025574248.1">
    <property type="nucleotide sequence ID" value="XM_025721522.1"/>
</dbReference>
<name>A0A395GWG3_9EURO</name>
<dbReference type="VEuPathDB" id="FungiDB:BO80DRAFT_445936"/>
<reference evidence="2 3" key="1">
    <citation type="submission" date="2018-02" db="EMBL/GenBank/DDBJ databases">
        <title>The genomes of Aspergillus section Nigri reveals drivers in fungal speciation.</title>
        <authorList>
            <consortium name="DOE Joint Genome Institute"/>
            <person name="Vesth T.C."/>
            <person name="Nybo J."/>
            <person name="Theobald S."/>
            <person name="Brandl J."/>
            <person name="Frisvad J.C."/>
            <person name="Nielsen K.F."/>
            <person name="Lyhne E.K."/>
            <person name="Kogle M.E."/>
            <person name="Kuo A."/>
            <person name="Riley R."/>
            <person name="Clum A."/>
            <person name="Nolan M."/>
            <person name="Lipzen A."/>
            <person name="Salamov A."/>
            <person name="Henrissat B."/>
            <person name="Wiebenga A."/>
            <person name="De vries R.P."/>
            <person name="Grigoriev I.V."/>
            <person name="Mortensen U.H."/>
            <person name="Andersen M.R."/>
            <person name="Baker S.E."/>
        </authorList>
    </citation>
    <scope>NUCLEOTIDE SEQUENCE [LARGE SCALE GENOMIC DNA]</scope>
    <source>
        <strain evidence="2 3">CBS 121593</strain>
    </source>
</reference>
<dbReference type="EMBL" id="KZ824443">
    <property type="protein sequence ID" value="RAK99920.1"/>
    <property type="molecule type" value="Genomic_DNA"/>
</dbReference>